<dbReference type="Pfam" id="PF19056">
    <property type="entry name" value="WD40_2"/>
    <property type="match status" value="1"/>
</dbReference>
<dbReference type="Proteomes" id="UP001266305">
    <property type="component" value="Unassembled WGS sequence"/>
</dbReference>
<keyword evidence="2" id="KW-1185">Reference proteome</keyword>
<name>A0ABQ9VCG8_SAGOE</name>
<reference evidence="1 2" key="1">
    <citation type="submission" date="2023-05" db="EMBL/GenBank/DDBJ databases">
        <title>B98-5 Cell Line De Novo Hybrid Assembly: An Optical Mapping Approach.</title>
        <authorList>
            <person name="Kananen K."/>
            <person name="Auerbach J.A."/>
            <person name="Kautto E."/>
            <person name="Blachly J.S."/>
        </authorList>
    </citation>
    <scope>NUCLEOTIDE SEQUENCE [LARGE SCALE GENOMIC DNA]</scope>
    <source>
        <strain evidence="1">B95-8</strain>
        <tissue evidence="1">Cell line</tissue>
    </source>
</reference>
<organism evidence="1 2">
    <name type="scientific">Saguinus oedipus</name>
    <name type="common">Cotton-top tamarin</name>
    <name type="synonym">Oedipomidas oedipus</name>
    <dbReference type="NCBI Taxonomy" id="9490"/>
    <lineage>
        <taxon>Eukaryota</taxon>
        <taxon>Metazoa</taxon>
        <taxon>Chordata</taxon>
        <taxon>Craniata</taxon>
        <taxon>Vertebrata</taxon>
        <taxon>Euteleostomi</taxon>
        <taxon>Mammalia</taxon>
        <taxon>Eutheria</taxon>
        <taxon>Euarchontoglires</taxon>
        <taxon>Primates</taxon>
        <taxon>Haplorrhini</taxon>
        <taxon>Platyrrhini</taxon>
        <taxon>Cebidae</taxon>
        <taxon>Callitrichinae</taxon>
        <taxon>Saguinus</taxon>
    </lineage>
</organism>
<evidence type="ECO:0000313" key="2">
    <source>
        <dbReference type="Proteomes" id="UP001266305"/>
    </source>
</evidence>
<evidence type="ECO:0000313" key="1">
    <source>
        <dbReference type="EMBL" id="KAK2106042.1"/>
    </source>
</evidence>
<protein>
    <submittedName>
        <fullName evidence="1">Guanine nucleotide exchange factor 10-like protein</fullName>
    </submittedName>
</protein>
<accession>A0ABQ9VCG8</accession>
<dbReference type="EMBL" id="JASSZA010000007">
    <property type="protein sequence ID" value="KAK2106042.1"/>
    <property type="molecule type" value="Genomic_DNA"/>
</dbReference>
<feature type="non-terminal residue" evidence="1">
    <location>
        <position position="1"/>
    </location>
</feature>
<sequence>GVLWDLESPPVCLTVGPGPIRTLLSLEDAVWASCGPRVSVLEATTLQPQVLPYPLACGPGGLPPCC</sequence>
<proteinExistence type="predicted"/>
<gene>
    <name evidence="1" type="ORF">P7K49_015556</name>
</gene>
<comment type="caution">
    <text evidence="1">The sequence shown here is derived from an EMBL/GenBank/DDBJ whole genome shotgun (WGS) entry which is preliminary data.</text>
</comment>